<keyword evidence="1" id="KW-0723">Serine/threonine-protein kinase</keyword>
<evidence type="ECO:0000313" key="8">
    <source>
        <dbReference type="EMBL" id="VFU42585.1"/>
    </source>
</evidence>
<dbReference type="PROSITE" id="PS00108">
    <property type="entry name" value="PROTEIN_KINASE_ST"/>
    <property type="match status" value="1"/>
</dbReference>
<evidence type="ECO:0000256" key="5">
    <source>
        <dbReference type="ARBA" id="ARBA00022840"/>
    </source>
</evidence>
<dbReference type="InterPro" id="IPR017441">
    <property type="entry name" value="Protein_kinase_ATP_BS"/>
</dbReference>
<proteinExistence type="predicted"/>
<evidence type="ECO:0000256" key="6">
    <source>
        <dbReference type="PROSITE-ProRule" id="PRU10141"/>
    </source>
</evidence>
<dbReference type="PROSITE" id="PS00107">
    <property type="entry name" value="PROTEIN_KINASE_ATP"/>
    <property type="match status" value="1"/>
</dbReference>
<dbReference type="SUPFAM" id="SSF56112">
    <property type="entry name" value="Protein kinase-like (PK-like)"/>
    <property type="match status" value="1"/>
</dbReference>
<feature type="domain" description="Protein kinase" evidence="7">
    <location>
        <begin position="56"/>
        <end position="336"/>
    </location>
</feature>
<dbReference type="GO" id="GO:0005524">
    <property type="term" value="F:ATP binding"/>
    <property type="evidence" value="ECO:0007669"/>
    <property type="project" value="UniProtKB-UniRule"/>
</dbReference>
<organism evidence="8">
    <name type="scientific">Salix viminalis</name>
    <name type="common">Common osier</name>
    <name type="synonym">Basket willow</name>
    <dbReference type="NCBI Taxonomy" id="40686"/>
    <lineage>
        <taxon>Eukaryota</taxon>
        <taxon>Viridiplantae</taxon>
        <taxon>Streptophyta</taxon>
        <taxon>Embryophyta</taxon>
        <taxon>Tracheophyta</taxon>
        <taxon>Spermatophyta</taxon>
        <taxon>Magnoliopsida</taxon>
        <taxon>eudicotyledons</taxon>
        <taxon>Gunneridae</taxon>
        <taxon>Pentapetalae</taxon>
        <taxon>rosids</taxon>
        <taxon>fabids</taxon>
        <taxon>Malpighiales</taxon>
        <taxon>Salicaceae</taxon>
        <taxon>Saliceae</taxon>
        <taxon>Salix</taxon>
    </lineage>
</organism>
<dbReference type="Gene3D" id="3.30.200.20">
    <property type="entry name" value="Phosphorylase Kinase, domain 1"/>
    <property type="match status" value="1"/>
</dbReference>
<name>A0A6N2LP35_SALVM</name>
<dbReference type="PANTHER" id="PTHR46146">
    <property type="entry name" value="SERINE/THREONINE-PROTEIN KINASE-LIKE PROTEIN CCR4"/>
    <property type="match status" value="1"/>
</dbReference>
<dbReference type="InterPro" id="IPR011009">
    <property type="entry name" value="Kinase-like_dom_sf"/>
</dbReference>
<evidence type="ECO:0000259" key="7">
    <source>
        <dbReference type="PROSITE" id="PS50011"/>
    </source>
</evidence>
<dbReference type="SMART" id="SM00220">
    <property type="entry name" value="S_TKc"/>
    <property type="match status" value="1"/>
</dbReference>
<dbReference type="InterPro" id="IPR008271">
    <property type="entry name" value="Ser/Thr_kinase_AS"/>
</dbReference>
<keyword evidence="2" id="KW-0808">Transferase</keyword>
<dbReference type="Gene3D" id="1.10.510.10">
    <property type="entry name" value="Transferase(Phosphotransferase) domain 1"/>
    <property type="match status" value="1"/>
</dbReference>
<dbReference type="InterPro" id="IPR000719">
    <property type="entry name" value="Prot_kinase_dom"/>
</dbReference>
<evidence type="ECO:0000256" key="3">
    <source>
        <dbReference type="ARBA" id="ARBA00022741"/>
    </source>
</evidence>
<feature type="binding site" evidence="6">
    <location>
        <position position="86"/>
    </location>
    <ligand>
        <name>ATP</name>
        <dbReference type="ChEBI" id="CHEBI:30616"/>
    </ligand>
</feature>
<dbReference type="PROSITE" id="PS50011">
    <property type="entry name" value="PROTEIN_KINASE_DOM"/>
    <property type="match status" value="1"/>
</dbReference>
<reference evidence="8" key="1">
    <citation type="submission" date="2019-03" db="EMBL/GenBank/DDBJ databases">
        <authorList>
            <person name="Mank J."/>
            <person name="Almeida P."/>
        </authorList>
    </citation>
    <scope>NUCLEOTIDE SEQUENCE</scope>
    <source>
        <strain evidence="8">78183</strain>
    </source>
</reference>
<keyword evidence="4" id="KW-0418">Kinase</keyword>
<dbReference type="PANTHER" id="PTHR46146:SF23">
    <property type="entry name" value="PROTEIN KINASE DOMAIN-CONTAINING PROTEIN"/>
    <property type="match status" value="1"/>
</dbReference>
<accession>A0A6N2LP35</accession>
<gene>
    <name evidence="8" type="ORF">SVIM_LOCUS256939</name>
</gene>
<keyword evidence="5 6" id="KW-0067">ATP-binding</keyword>
<dbReference type="EMBL" id="CAADRP010001585">
    <property type="protein sequence ID" value="VFU42585.1"/>
    <property type="molecule type" value="Genomic_DNA"/>
</dbReference>
<protein>
    <recommendedName>
        <fullName evidence="7">Protein kinase domain-containing protein</fullName>
    </recommendedName>
</protein>
<dbReference type="FunFam" id="1.10.510.10:FF:000540">
    <property type="entry name" value="Serine/threonine-protein kinase-like protein"/>
    <property type="match status" value="1"/>
</dbReference>
<dbReference type="AlphaFoldDB" id="A0A6N2LP35"/>
<evidence type="ECO:0000256" key="1">
    <source>
        <dbReference type="ARBA" id="ARBA00022527"/>
    </source>
</evidence>
<keyword evidence="3 6" id="KW-0547">Nucleotide-binding</keyword>
<evidence type="ECO:0000256" key="4">
    <source>
        <dbReference type="ARBA" id="ARBA00022777"/>
    </source>
</evidence>
<dbReference type="Pfam" id="PF07714">
    <property type="entry name" value="PK_Tyr_Ser-Thr"/>
    <property type="match status" value="1"/>
</dbReference>
<evidence type="ECO:0000256" key="2">
    <source>
        <dbReference type="ARBA" id="ARBA00022679"/>
    </source>
</evidence>
<sequence>MGYFSCNAESAIATCDPYNWDSYRKRRKNKNQTKPNKPIKIREFSYTELVKATSTFSAETFLGKGSHGTVYKAFLDQGKLLAAVKKATTQPISRNSYNSNCSTVPPEDNEIEILSRVQHPRLVNLLGFCVDPTGRKLLVVEYMPNGSLYDLLHSSSRPPGWTRRVQFALQIAKAVQALHASTPPVIHRDIKSSNVLIDEYWKARLGDFGLALRGHVEDVHVKCTPPAGELGYLDPAYLAPGDLSAKSDVFSFGILLLEIISGRNAIDVNYSPPSVVDWAVPLIKKGNLGGICDSRVASMPDPVAIRNLSVLAARCVRSTAEKRPGMAEVVEGLKIVSRRIHAPPIWNHLRRRVMRVEEVDRVVDRSEEIVSTVNVHKTVRVGGRRNRKVSSVSRVEYGSETIGWGGDRVMRSKSTGSLWWINNGPDYFRRKPGGVAVKMPAVKLSKSRSMGVLQSPRLVPYKKRGFVFGTESDSMENDAAPPVPHLFDEKLERKILEKPLEDLPEILCSEWGCCHVLFIIADLAAVKSSIGFRPAVYFEALKQIQIRCGSSN</sequence>
<dbReference type="InterPro" id="IPR001245">
    <property type="entry name" value="Ser-Thr/Tyr_kinase_cat_dom"/>
</dbReference>
<dbReference type="GO" id="GO:0004674">
    <property type="term" value="F:protein serine/threonine kinase activity"/>
    <property type="evidence" value="ECO:0007669"/>
    <property type="project" value="UniProtKB-KW"/>
</dbReference>